<sequence>MILDFLIELFSDFSPMYFYLSVLLSVLCAFQFISVVANQLYRDTPIDIHGIKRSKVQLKINQNATNEIITRRNWRAIVTKRIELPDEEEDATKSSTNLLRLTLQGGLLCKKNLYSLSLRKQISSEYLSY</sequence>
<evidence type="ECO:0000313" key="3">
    <source>
        <dbReference type="Proteomes" id="UP000676917"/>
    </source>
</evidence>
<keyword evidence="1" id="KW-1133">Transmembrane helix</keyword>
<reference evidence="2" key="1">
    <citation type="submission" date="2021-03" db="EMBL/GenBank/DDBJ databases">
        <title>Antimicrobial resistance genes in bacteria isolated from Japanese honey, and their potential for conferring macrolide and lincosamide resistance in the American foulbrood pathogen Paenibacillus larvae.</title>
        <authorList>
            <person name="Okamoto M."/>
            <person name="Kumagai M."/>
            <person name="Kanamori H."/>
            <person name="Takamatsu D."/>
        </authorList>
    </citation>
    <scope>NUCLEOTIDE SEQUENCE</scope>
    <source>
        <strain evidence="2">J43TS3</strain>
    </source>
</reference>
<comment type="caution">
    <text evidence="2">The sequence shown here is derived from an EMBL/GenBank/DDBJ whole genome shotgun (WGS) entry which is preliminary data.</text>
</comment>
<proteinExistence type="predicted"/>
<dbReference type="EMBL" id="BORP01000005">
    <property type="protein sequence ID" value="GIO27846.1"/>
    <property type="molecule type" value="Genomic_DNA"/>
</dbReference>
<evidence type="ECO:0000256" key="1">
    <source>
        <dbReference type="SAM" id="Phobius"/>
    </source>
</evidence>
<keyword evidence="3" id="KW-1185">Reference proteome</keyword>
<protein>
    <submittedName>
        <fullName evidence="2">Uncharacterized protein</fullName>
    </submittedName>
</protein>
<feature type="transmembrane region" description="Helical" evidence="1">
    <location>
        <begin position="16"/>
        <end position="37"/>
    </location>
</feature>
<dbReference type="AlphaFoldDB" id="A0A919X8A4"/>
<keyword evidence="1" id="KW-0812">Transmembrane</keyword>
<dbReference type="Proteomes" id="UP000676917">
    <property type="component" value="Unassembled WGS sequence"/>
</dbReference>
<organism evidence="2 3">
    <name type="scientific">Ornithinibacillus bavariensis</name>
    <dbReference type="NCBI Taxonomy" id="545502"/>
    <lineage>
        <taxon>Bacteria</taxon>
        <taxon>Bacillati</taxon>
        <taxon>Bacillota</taxon>
        <taxon>Bacilli</taxon>
        <taxon>Bacillales</taxon>
        <taxon>Bacillaceae</taxon>
        <taxon>Ornithinibacillus</taxon>
    </lineage>
</organism>
<name>A0A919X8A4_9BACI</name>
<gene>
    <name evidence="2" type="ORF">J43TS3_24570</name>
</gene>
<dbReference type="RefSeq" id="WP_212921324.1">
    <property type="nucleotide sequence ID" value="NZ_BORP01000005.1"/>
</dbReference>
<keyword evidence="1" id="KW-0472">Membrane</keyword>
<accession>A0A919X8A4</accession>
<evidence type="ECO:0000313" key="2">
    <source>
        <dbReference type="EMBL" id="GIO27846.1"/>
    </source>
</evidence>